<evidence type="ECO:0000313" key="4">
    <source>
        <dbReference type="Proteomes" id="UP000063699"/>
    </source>
</evidence>
<feature type="domain" description="Amidohydrolase-related" evidence="2">
    <location>
        <begin position="20"/>
        <end position="292"/>
    </location>
</feature>
<reference evidence="3 4" key="1">
    <citation type="submission" date="2015-07" db="EMBL/GenBank/DDBJ databases">
        <title>Genome sequencing of Kibdelosporangium phytohabitans.</title>
        <authorList>
            <person name="Qin S."/>
            <person name="Xing K."/>
        </authorList>
    </citation>
    <scope>NUCLEOTIDE SEQUENCE [LARGE SCALE GENOMIC DNA]</scope>
    <source>
        <strain evidence="3 4">KLBMP1111</strain>
    </source>
</reference>
<dbReference type="PANTHER" id="PTHR21240">
    <property type="entry name" value="2-AMINO-3-CARBOXYLMUCONATE-6-SEMIALDEHYDE DECARBOXYLASE"/>
    <property type="match status" value="1"/>
</dbReference>
<accession>A0A0N7F2V7</accession>
<keyword evidence="3" id="KW-0378">Hydrolase</keyword>
<dbReference type="Gene3D" id="3.20.20.140">
    <property type="entry name" value="Metal-dependent hydrolases"/>
    <property type="match status" value="1"/>
</dbReference>
<dbReference type="CDD" id="cd01292">
    <property type="entry name" value="metallo-dependent_hydrolases"/>
    <property type="match status" value="1"/>
</dbReference>
<gene>
    <name evidence="3" type="ORF">AOZ06_08150</name>
</gene>
<protein>
    <submittedName>
        <fullName evidence="3">Hydrolase</fullName>
    </submittedName>
</protein>
<dbReference type="AlphaFoldDB" id="A0A0N7F2V7"/>
<evidence type="ECO:0000313" key="3">
    <source>
        <dbReference type="EMBL" id="ALG06903.1"/>
    </source>
</evidence>
<keyword evidence="4" id="KW-1185">Reference proteome</keyword>
<evidence type="ECO:0000259" key="2">
    <source>
        <dbReference type="Pfam" id="PF04909"/>
    </source>
</evidence>
<organism evidence="3 4">
    <name type="scientific">Kibdelosporangium phytohabitans</name>
    <dbReference type="NCBI Taxonomy" id="860235"/>
    <lineage>
        <taxon>Bacteria</taxon>
        <taxon>Bacillati</taxon>
        <taxon>Actinomycetota</taxon>
        <taxon>Actinomycetes</taxon>
        <taxon>Pseudonocardiales</taxon>
        <taxon>Pseudonocardiaceae</taxon>
        <taxon>Kibdelosporangium</taxon>
    </lineage>
</organism>
<keyword evidence="1" id="KW-0456">Lyase</keyword>
<dbReference type="SUPFAM" id="SSF51556">
    <property type="entry name" value="Metallo-dependent hydrolases"/>
    <property type="match status" value="1"/>
</dbReference>
<dbReference type="STRING" id="860235.AOZ06_08150"/>
<dbReference type="GO" id="GO:0019748">
    <property type="term" value="P:secondary metabolic process"/>
    <property type="evidence" value="ECO:0007669"/>
    <property type="project" value="TreeGrafter"/>
</dbReference>
<dbReference type="EMBL" id="CP012752">
    <property type="protein sequence ID" value="ALG06903.1"/>
    <property type="molecule type" value="Genomic_DNA"/>
</dbReference>
<dbReference type="InterPro" id="IPR032465">
    <property type="entry name" value="ACMSD"/>
</dbReference>
<dbReference type="GO" id="GO:0016787">
    <property type="term" value="F:hydrolase activity"/>
    <property type="evidence" value="ECO:0007669"/>
    <property type="project" value="UniProtKB-KW"/>
</dbReference>
<dbReference type="InterPro" id="IPR006680">
    <property type="entry name" value="Amidohydro-rel"/>
</dbReference>
<dbReference type="Proteomes" id="UP000063699">
    <property type="component" value="Chromosome"/>
</dbReference>
<dbReference type="GO" id="GO:0005737">
    <property type="term" value="C:cytoplasm"/>
    <property type="evidence" value="ECO:0007669"/>
    <property type="project" value="TreeGrafter"/>
</dbReference>
<dbReference type="PANTHER" id="PTHR21240:SF28">
    <property type="entry name" value="ISO-OROTATE DECARBOXYLASE (EUROFUNG)"/>
    <property type="match status" value="1"/>
</dbReference>
<dbReference type="InterPro" id="IPR032466">
    <property type="entry name" value="Metal_Hydrolase"/>
</dbReference>
<dbReference type="GO" id="GO:0016831">
    <property type="term" value="F:carboxy-lyase activity"/>
    <property type="evidence" value="ECO:0007669"/>
    <property type="project" value="InterPro"/>
</dbReference>
<name>A0A0N7F2V7_9PSEU</name>
<evidence type="ECO:0000256" key="1">
    <source>
        <dbReference type="ARBA" id="ARBA00023239"/>
    </source>
</evidence>
<dbReference type="Pfam" id="PF04909">
    <property type="entry name" value="Amidohydro_2"/>
    <property type="match status" value="1"/>
</dbReference>
<dbReference type="KEGG" id="kphy:AOZ06_08150"/>
<proteinExistence type="predicted"/>
<sequence>MVRDSDVRSFVTGLGLPGIVDIHVHFMPDAVLRKVWAYFDNARVNYGLDWPVQYRFDEEERVRLLRSFGVIRYAPLAYPHRPGMAEWLNEWTRDFAGRNADAVLAATFFPEPGVGTYLAEALDAGARCVKAHVQIGGYDPRTSELDGAWGMLAEAGVPVVVHCGHGPLRGAFTGLDIFDEVLRRHPNLAIVLAHAGMPDFDVAFDLVSRYRNVYVDTTMVGVDFGAPVPEHFPALLARHPDRVVLGTDFPNIPYEYAHQIEVIAEWAARDERLGPEFLRAVLHDTPAKLLGF</sequence>